<keyword evidence="3" id="KW-1185">Reference proteome</keyword>
<dbReference type="Proteomes" id="UP000051888">
    <property type="component" value="Unassembled WGS sequence"/>
</dbReference>
<evidence type="ECO:0000256" key="1">
    <source>
        <dbReference type="SAM" id="Phobius"/>
    </source>
</evidence>
<keyword evidence="1" id="KW-0812">Transmembrane</keyword>
<evidence type="ECO:0000313" key="2">
    <source>
        <dbReference type="EMBL" id="KQL54182.1"/>
    </source>
</evidence>
<dbReference type="RefSeq" id="WP_083489329.1">
    <property type="nucleotide sequence ID" value="NZ_JAAIWL010000053.1"/>
</dbReference>
<dbReference type="STRING" id="157838.AN964_12205"/>
<feature type="transmembrane region" description="Helical" evidence="1">
    <location>
        <begin position="178"/>
        <end position="203"/>
    </location>
</feature>
<dbReference type="OrthoDB" id="5242995at2"/>
<dbReference type="PATRIC" id="fig|157838.3.peg.2699"/>
<evidence type="ECO:0000313" key="3">
    <source>
        <dbReference type="Proteomes" id="UP000051888"/>
    </source>
</evidence>
<proteinExistence type="predicted"/>
<dbReference type="EMBL" id="LJJC01000004">
    <property type="protein sequence ID" value="KQL54182.1"/>
    <property type="molecule type" value="Genomic_DNA"/>
</dbReference>
<dbReference type="InterPro" id="IPR010787">
    <property type="entry name" value="DUF1385"/>
</dbReference>
<dbReference type="PANTHER" id="PTHR42867">
    <property type="entry name" value="MEMBRANE PROTEIN-RELATED"/>
    <property type="match status" value="1"/>
</dbReference>
<evidence type="ECO:0008006" key="4">
    <source>
        <dbReference type="Google" id="ProtNLM"/>
    </source>
</evidence>
<sequence length="262" mass="30256">MSIVIGGRAGINSVSFSTNETKVTAYRNKTGEIKINVTSKKKSIFGQIGQKLDKIPFIRGIWMIFEGYLDSWKTILFIFGIYLATLFLSSRFITKMPSSIGNKIVHHTFLIWYTYILIILLLVLYSLFIKFSPVGKYHSAEHMVDNAFEKSKNISINNVIKYSRIHHRCGTNLCVFIILFYIIFSLFIKSLILSFLLGCIFGYEVYKINTRWISPFLRPIYFIGYFLQKNLFTTPPDKEHLLVAKAAYECILKIHEANKNGI</sequence>
<organism evidence="2 3">
    <name type="scientific">Heyndrickxia shackletonii</name>
    <dbReference type="NCBI Taxonomy" id="157838"/>
    <lineage>
        <taxon>Bacteria</taxon>
        <taxon>Bacillati</taxon>
        <taxon>Bacillota</taxon>
        <taxon>Bacilli</taxon>
        <taxon>Bacillales</taxon>
        <taxon>Bacillaceae</taxon>
        <taxon>Heyndrickxia</taxon>
    </lineage>
</organism>
<reference evidence="2 3" key="1">
    <citation type="submission" date="2015-09" db="EMBL/GenBank/DDBJ databases">
        <title>Genome sequencing project for genomic taxonomy and phylogenomics of Bacillus-like bacteria.</title>
        <authorList>
            <person name="Liu B."/>
            <person name="Wang J."/>
            <person name="Zhu Y."/>
            <person name="Liu G."/>
            <person name="Chen Q."/>
            <person name="Chen Z."/>
            <person name="Lan J."/>
            <person name="Che J."/>
            <person name="Ge C."/>
            <person name="Shi H."/>
            <person name="Pan Z."/>
            <person name="Liu X."/>
        </authorList>
    </citation>
    <scope>NUCLEOTIDE SEQUENCE [LARGE SCALE GENOMIC DNA]</scope>
    <source>
        <strain evidence="2 3">LMG 18435</strain>
    </source>
</reference>
<dbReference type="PANTHER" id="PTHR42867:SF1">
    <property type="entry name" value="MEMBRANE PROTEIN-RELATED"/>
    <property type="match status" value="1"/>
</dbReference>
<comment type="caution">
    <text evidence="2">The sequence shown here is derived from an EMBL/GenBank/DDBJ whole genome shotgun (WGS) entry which is preliminary data.</text>
</comment>
<keyword evidence="1" id="KW-0472">Membrane</keyword>
<feature type="transmembrane region" description="Helical" evidence="1">
    <location>
        <begin position="110"/>
        <end position="129"/>
    </location>
</feature>
<name>A0A0Q3TJN2_9BACI</name>
<dbReference type="Pfam" id="PF07136">
    <property type="entry name" value="DUF1385"/>
    <property type="match status" value="1"/>
</dbReference>
<feature type="transmembrane region" description="Helical" evidence="1">
    <location>
        <begin position="72"/>
        <end position="89"/>
    </location>
</feature>
<accession>A0A0Q3TJN2</accession>
<protein>
    <recommendedName>
        <fullName evidence="4">DUF1385 domain-containing protein</fullName>
    </recommendedName>
</protein>
<dbReference type="AlphaFoldDB" id="A0A0Q3TJN2"/>
<gene>
    <name evidence="2" type="ORF">AN964_12205</name>
</gene>
<keyword evidence="1" id="KW-1133">Transmembrane helix</keyword>